<evidence type="ECO:0000256" key="9">
    <source>
        <dbReference type="ARBA" id="ARBA00023136"/>
    </source>
</evidence>
<feature type="transmembrane region" description="Helical" evidence="11">
    <location>
        <begin position="12"/>
        <end position="32"/>
    </location>
</feature>
<evidence type="ECO:0000313" key="13">
    <source>
        <dbReference type="Proteomes" id="UP000310541"/>
    </source>
</evidence>
<dbReference type="InterPro" id="IPR001425">
    <property type="entry name" value="Arc/bac/fun_rhodopsins"/>
</dbReference>
<evidence type="ECO:0000256" key="2">
    <source>
        <dbReference type="ARBA" id="ARBA00008130"/>
    </source>
</evidence>
<evidence type="ECO:0000256" key="1">
    <source>
        <dbReference type="ARBA" id="ARBA00004141"/>
    </source>
</evidence>
<keyword evidence="7 11" id="KW-1133">Transmembrane helix</keyword>
<dbReference type="GO" id="GO:0009881">
    <property type="term" value="F:photoreceptor activity"/>
    <property type="evidence" value="ECO:0007669"/>
    <property type="project" value="UniProtKB-KW"/>
</dbReference>
<comment type="caution">
    <text evidence="12">The sequence shown here is derived from an EMBL/GenBank/DDBJ whole genome shotgun (WGS) entry which is preliminary data.</text>
</comment>
<organism evidence="12 13">
    <name type="scientific">Guptibacillus hwajinpoensis</name>
    <dbReference type="NCBI Taxonomy" id="208199"/>
    <lineage>
        <taxon>Bacteria</taxon>
        <taxon>Bacillati</taxon>
        <taxon>Bacillota</taxon>
        <taxon>Bacilli</taxon>
        <taxon>Bacillales</taxon>
        <taxon>Guptibacillaceae</taxon>
        <taxon>Guptibacillus</taxon>
    </lineage>
</organism>
<keyword evidence="3" id="KW-0600">Photoreceptor protein</keyword>
<feature type="transmembrane region" description="Helical" evidence="11">
    <location>
        <begin position="80"/>
        <end position="101"/>
    </location>
</feature>
<evidence type="ECO:0000313" key="12">
    <source>
        <dbReference type="EMBL" id="TKD72086.1"/>
    </source>
</evidence>
<evidence type="ECO:0000256" key="7">
    <source>
        <dbReference type="ARBA" id="ARBA00022989"/>
    </source>
</evidence>
<dbReference type="GO" id="GO:0005216">
    <property type="term" value="F:monoatomic ion channel activity"/>
    <property type="evidence" value="ECO:0007669"/>
    <property type="project" value="InterPro"/>
</dbReference>
<evidence type="ECO:0000256" key="5">
    <source>
        <dbReference type="ARBA" id="ARBA00022692"/>
    </source>
</evidence>
<protein>
    <submittedName>
        <fullName evidence="12">Lactococcin</fullName>
    </submittedName>
</protein>
<keyword evidence="6" id="KW-0681">Retinal protein</keyword>
<sequence>MRQGWTMNSFEIFLYYFYFVVMISAAIYFFILSRKPKGVPLYEYVVAMMITAWSGVAYLSIALGQGFIERPEKTIYFARYLDWVVSTPLLVLSLALTAMFYETKKNKVLIASIMATDVFMILTGLIADFSPDSLKYIWYSLGVIALFIILLITWIPLKRIADRHEQLSKHYKRVALYLTIFWLLYPTAWILGASGIGMTQGIIDTLAFVILPIFSKIGFGLLDLHGLRKLKTN</sequence>
<feature type="transmembrane region" description="Helical" evidence="11">
    <location>
        <begin position="44"/>
        <end position="68"/>
    </location>
</feature>
<dbReference type="PANTHER" id="PTHR28286">
    <property type="match status" value="1"/>
</dbReference>
<keyword evidence="8" id="KW-0157">Chromophore</keyword>
<name>A0A4U1MMZ9_9BACL</name>
<dbReference type="PANTHER" id="PTHR28286:SF2">
    <property type="entry name" value="BACTERIORHODOPSIN _OPSIN, NOPA (EUROFUNG)"/>
    <property type="match status" value="1"/>
</dbReference>
<feature type="transmembrane region" description="Helical" evidence="11">
    <location>
        <begin position="175"/>
        <end position="196"/>
    </location>
</feature>
<feature type="transmembrane region" description="Helical" evidence="11">
    <location>
        <begin position="136"/>
        <end position="155"/>
    </location>
</feature>
<comment type="similarity">
    <text evidence="2">Belongs to the archaeal/bacterial/fungal opsin family.</text>
</comment>
<dbReference type="AlphaFoldDB" id="A0A4U1MMZ9"/>
<feature type="transmembrane region" description="Helical" evidence="11">
    <location>
        <begin position="202"/>
        <end position="222"/>
    </location>
</feature>
<evidence type="ECO:0000256" key="11">
    <source>
        <dbReference type="SAM" id="Phobius"/>
    </source>
</evidence>
<keyword evidence="5 11" id="KW-0812">Transmembrane</keyword>
<dbReference type="Gene3D" id="1.20.1070.10">
    <property type="entry name" value="Rhodopsin 7-helix transmembrane proteins"/>
    <property type="match status" value="1"/>
</dbReference>
<reference evidence="12 13" key="1">
    <citation type="submission" date="2019-04" db="EMBL/GenBank/DDBJ databases">
        <title>Genome sequence of Bacillus hwajinpoensis strain Y2.</title>
        <authorList>
            <person name="Fair J.L."/>
            <person name="Maclea K.S."/>
        </authorList>
    </citation>
    <scope>NUCLEOTIDE SEQUENCE [LARGE SCALE GENOMIC DNA]</scope>
    <source>
        <strain evidence="12 13">Y2</strain>
    </source>
</reference>
<dbReference type="OrthoDB" id="70408at2"/>
<dbReference type="EMBL" id="SWFM01000001">
    <property type="protein sequence ID" value="TKD72086.1"/>
    <property type="molecule type" value="Genomic_DNA"/>
</dbReference>
<keyword evidence="4" id="KW-0716">Sensory transduction</keyword>
<comment type="subcellular location">
    <subcellularLocation>
        <location evidence="1">Membrane</location>
        <topology evidence="1">Multi-pass membrane protein</topology>
    </subcellularLocation>
</comment>
<accession>A0A4U1MMZ9</accession>
<dbReference type="PRINTS" id="PR00251">
    <property type="entry name" value="BACTRLOPSIN"/>
</dbReference>
<dbReference type="GO" id="GO:0016020">
    <property type="term" value="C:membrane"/>
    <property type="evidence" value="ECO:0007669"/>
    <property type="project" value="UniProtKB-SubCell"/>
</dbReference>
<keyword evidence="9 11" id="KW-0472">Membrane</keyword>
<dbReference type="GO" id="GO:0007602">
    <property type="term" value="P:phototransduction"/>
    <property type="evidence" value="ECO:0007669"/>
    <property type="project" value="UniProtKB-KW"/>
</dbReference>
<dbReference type="SMART" id="SM01021">
    <property type="entry name" value="Bac_rhodopsin"/>
    <property type="match status" value="1"/>
</dbReference>
<gene>
    <name evidence="12" type="ORF">FBF83_04610</name>
</gene>
<dbReference type="Proteomes" id="UP000310541">
    <property type="component" value="Unassembled WGS sequence"/>
</dbReference>
<evidence type="ECO:0000256" key="4">
    <source>
        <dbReference type="ARBA" id="ARBA00022606"/>
    </source>
</evidence>
<dbReference type="PROSITE" id="PS00950">
    <property type="entry name" value="BACTERIAL_OPSIN_1"/>
    <property type="match status" value="1"/>
</dbReference>
<dbReference type="Pfam" id="PF01036">
    <property type="entry name" value="Bac_rhodopsin"/>
    <property type="match status" value="1"/>
</dbReference>
<feature type="transmembrane region" description="Helical" evidence="11">
    <location>
        <begin position="108"/>
        <end position="130"/>
    </location>
</feature>
<dbReference type="InterPro" id="IPR018229">
    <property type="entry name" value="Rhodopsin_retinal_BS"/>
</dbReference>
<evidence type="ECO:0000256" key="3">
    <source>
        <dbReference type="ARBA" id="ARBA00022543"/>
    </source>
</evidence>
<evidence type="ECO:0000256" key="6">
    <source>
        <dbReference type="ARBA" id="ARBA00022925"/>
    </source>
</evidence>
<keyword evidence="10" id="KW-0675">Receptor</keyword>
<proteinExistence type="inferred from homology"/>
<evidence type="ECO:0000256" key="8">
    <source>
        <dbReference type="ARBA" id="ARBA00022991"/>
    </source>
</evidence>
<evidence type="ECO:0000256" key="10">
    <source>
        <dbReference type="ARBA" id="ARBA00023170"/>
    </source>
</evidence>
<dbReference type="SUPFAM" id="SSF81321">
    <property type="entry name" value="Family A G protein-coupled receptor-like"/>
    <property type="match status" value="1"/>
</dbReference>